<dbReference type="InParanoid" id="A0A1Y1Z335"/>
<feature type="region of interest" description="Disordered" evidence="1">
    <location>
        <begin position="99"/>
        <end position="118"/>
    </location>
</feature>
<dbReference type="OrthoDB" id="5596972at2759"/>
<feature type="region of interest" description="Disordered" evidence="1">
    <location>
        <begin position="40"/>
        <end position="83"/>
    </location>
</feature>
<name>A0A1Y1Z335_9FUNG</name>
<feature type="compositionally biased region" description="Polar residues" evidence="1">
    <location>
        <begin position="45"/>
        <end position="54"/>
    </location>
</feature>
<gene>
    <name evidence="2" type="ORF">K493DRAFT_311366</name>
</gene>
<protein>
    <submittedName>
        <fullName evidence="2">Uncharacterized protein</fullName>
    </submittedName>
</protein>
<evidence type="ECO:0000313" key="3">
    <source>
        <dbReference type="Proteomes" id="UP000193498"/>
    </source>
</evidence>
<dbReference type="AlphaFoldDB" id="A0A1Y1Z335"/>
<proteinExistence type="predicted"/>
<sequence length="118" mass="13073">MAKRTVRQRMTWAKQWAGGFFRKDGAIAKQSQGGIMLFPAKQSPKHSASNSSVVPQEPRFLRHRSNTAPDLGPPKLASTKSGATLHLVNKQRRIFFSRSKAAYPTSSESGAERTQIFS</sequence>
<keyword evidence="3" id="KW-1185">Reference proteome</keyword>
<accession>A0A1Y1Z335</accession>
<comment type="caution">
    <text evidence="2">The sequence shown here is derived from an EMBL/GenBank/DDBJ whole genome shotgun (WGS) entry which is preliminary data.</text>
</comment>
<evidence type="ECO:0000313" key="2">
    <source>
        <dbReference type="EMBL" id="ORY04524.1"/>
    </source>
</evidence>
<evidence type="ECO:0000256" key="1">
    <source>
        <dbReference type="SAM" id="MobiDB-lite"/>
    </source>
</evidence>
<dbReference type="EMBL" id="MCFE01000034">
    <property type="protein sequence ID" value="ORY04524.1"/>
    <property type="molecule type" value="Genomic_DNA"/>
</dbReference>
<organism evidence="2 3">
    <name type="scientific">Basidiobolus meristosporus CBS 931.73</name>
    <dbReference type="NCBI Taxonomy" id="1314790"/>
    <lineage>
        <taxon>Eukaryota</taxon>
        <taxon>Fungi</taxon>
        <taxon>Fungi incertae sedis</taxon>
        <taxon>Zoopagomycota</taxon>
        <taxon>Entomophthoromycotina</taxon>
        <taxon>Basidiobolomycetes</taxon>
        <taxon>Basidiobolales</taxon>
        <taxon>Basidiobolaceae</taxon>
        <taxon>Basidiobolus</taxon>
    </lineage>
</organism>
<reference evidence="2 3" key="1">
    <citation type="submission" date="2016-07" db="EMBL/GenBank/DDBJ databases">
        <title>Pervasive Adenine N6-methylation of Active Genes in Fungi.</title>
        <authorList>
            <consortium name="DOE Joint Genome Institute"/>
            <person name="Mondo S.J."/>
            <person name="Dannebaum R.O."/>
            <person name="Kuo R.C."/>
            <person name="Labutti K."/>
            <person name="Haridas S."/>
            <person name="Kuo A."/>
            <person name="Salamov A."/>
            <person name="Ahrendt S.R."/>
            <person name="Lipzen A."/>
            <person name="Sullivan W."/>
            <person name="Andreopoulos W.B."/>
            <person name="Clum A."/>
            <person name="Lindquist E."/>
            <person name="Daum C."/>
            <person name="Ramamoorthy G.K."/>
            <person name="Gryganskyi A."/>
            <person name="Culley D."/>
            <person name="Magnuson J.K."/>
            <person name="James T.Y."/>
            <person name="O'Malley M.A."/>
            <person name="Stajich J.E."/>
            <person name="Spatafora J.W."/>
            <person name="Visel A."/>
            <person name="Grigoriev I.V."/>
        </authorList>
    </citation>
    <scope>NUCLEOTIDE SEQUENCE [LARGE SCALE GENOMIC DNA]</scope>
    <source>
        <strain evidence="2 3">CBS 931.73</strain>
    </source>
</reference>
<dbReference type="Proteomes" id="UP000193498">
    <property type="component" value="Unassembled WGS sequence"/>
</dbReference>